<proteinExistence type="predicted"/>
<comment type="caution">
    <text evidence="1">The sequence shown here is derived from an EMBL/GenBank/DDBJ whole genome shotgun (WGS) entry which is preliminary data.</text>
</comment>
<organism evidence="1">
    <name type="scientific">marine sediment metagenome</name>
    <dbReference type="NCBI Taxonomy" id="412755"/>
    <lineage>
        <taxon>unclassified sequences</taxon>
        <taxon>metagenomes</taxon>
        <taxon>ecological metagenomes</taxon>
    </lineage>
</organism>
<feature type="non-terminal residue" evidence="1">
    <location>
        <position position="1"/>
    </location>
</feature>
<protein>
    <recommendedName>
        <fullName evidence="2">Maltogenic Amylase C-terminal domain-containing protein</fullName>
    </recommendedName>
</protein>
<gene>
    <name evidence="1" type="ORF">S03H2_56698</name>
</gene>
<accession>X1KFX3</accession>
<name>X1KFX3_9ZZZZ</name>
<dbReference type="InterPro" id="IPR013780">
    <property type="entry name" value="Glyco_hydro_b"/>
</dbReference>
<dbReference type="AlphaFoldDB" id="X1KFX3"/>
<dbReference type="EMBL" id="BARU01036292">
    <property type="protein sequence ID" value="GAH89059.1"/>
    <property type="molecule type" value="Genomic_DNA"/>
</dbReference>
<dbReference type="Gene3D" id="2.60.40.1180">
    <property type="entry name" value="Golgi alpha-mannosidase II"/>
    <property type="match status" value="1"/>
</dbReference>
<evidence type="ECO:0008006" key="2">
    <source>
        <dbReference type="Google" id="ProtNLM"/>
    </source>
</evidence>
<evidence type="ECO:0000313" key="1">
    <source>
        <dbReference type="EMBL" id="GAH89059.1"/>
    </source>
</evidence>
<sequence length="75" mass="8831">NNRYILTVVQKNKFEKILFVINMNSKFKEVKLKFQKSKTGKLEEFFSQKTASYIKRGEATIDINGLDVEIFRILV</sequence>
<reference evidence="1" key="1">
    <citation type="journal article" date="2014" name="Front. Microbiol.">
        <title>High frequency of phylogenetically diverse reductive dehalogenase-homologous genes in deep subseafloor sedimentary metagenomes.</title>
        <authorList>
            <person name="Kawai M."/>
            <person name="Futagami T."/>
            <person name="Toyoda A."/>
            <person name="Takaki Y."/>
            <person name="Nishi S."/>
            <person name="Hori S."/>
            <person name="Arai W."/>
            <person name="Tsubouchi T."/>
            <person name="Morono Y."/>
            <person name="Uchiyama I."/>
            <person name="Ito T."/>
            <person name="Fujiyama A."/>
            <person name="Inagaki F."/>
            <person name="Takami H."/>
        </authorList>
    </citation>
    <scope>NUCLEOTIDE SEQUENCE</scope>
    <source>
        <strain evidence="1">Expedition CK06-06</strain>
    </source>
</reference>